<dbReference type="Pfam" id="PF00646">
    <property type="entry name" value="F-box"/>
    <property type="match status" value="1"/>
</dbReference>
<dbReference type="SUPFAM" id="SSF81383">
    <property type="entry name" value="F-box domain"/>
    <property type="match status" value="1"/>
</dbReference>
<dbReference type="InterPro" id="IPR053781">
    <property type="entry name" value="F-box_AtFBL13-like"/>
</dbReference>
<dbReference type="PANTHER" id="PTHR31293">
    <property type="entry name" value="RNI-LIKE SUPERFAMILY PROTEIN"/>
    <property type="match status" value="1"/>
</dbReference>
<keyword evidence="3" id="KW-1185">Reference proteome</keyword>
<evidence type="ECO:0000259" key="1">
    <source>
        <dbReference type="Pfam" id="PF00646"/>
    </source>
</evidence>
<dbReference type="EMBL" id="JACBKZ010000007">
    <property type="protein sequence ID" value="KAF5945508.1"/>
    <property type="molecule type" value="Genomic_DNA"/>
</dbReference>
<reference evidence="2 3" key="2">
    <citation type="submission" date="2020-07" db="EMBL/GenBank/DDBJ databases">
        <title>Genome assembly of wild tea tree DASZ reveals pedigree and selection history of tea varieties.</title>
        <authorList>
            <person name="Zhang W."/>
        </authorList>
    </citation>
    <scope>NUCLEOTIDE SEQUENCE [LARGE SCALE GENOMIC DNA]</scope>
    <source>
        <strain evidence="3">cv. G240</strain>
        <tissue evidence="2">Leaf</tissue>
    </source>
</reference>
<dbReference type="AlphaFoldDB" id="A0A7J7H1G6"/>
<gene>
    <name evidence="2" type="ORF">HYC85_015736</name>
</gene>
<name>A0A7J7H1G6_CAMSI</name>
<evidence type="ECO:0000313" key="3">
    <source>
        <dbReference type="Proteomes" id="UP000593564"/>
    </source>
</evidence>
<feature type="domain" description="F-box" evidence="1">
    <location>
        <begin position="50"/>
        <end position="90"/>
    </location>
</feature>
<organism evidence="2 3">
    <name type="scientific">Camellia sinensis</name>
    <name type="common">Tea plant</name>
    <name type="synonym">Thea sinensis</name>
    <dbReference type="NCBI Taxonomy" id="4442"/>
    <lineage>
        <taxon>Eukaryota</taxon>
        <taxon>Viridiplantae</taxon>
        <taxon>Streptophyta</taxon>
        <taxon>Embryophyta</taxon>
        <taxon>Tracheophyta</taxon>
        <taxon>Spermatophyta</taxon>
        <taxon>Magnoliopsida</taxon>
        <taxon>eudicotyledons</taxon>
        <taxon>Gunneridae</taxon>
        <taxon>Pentapetalae</taxon>
        <taxon>asterids</taxon>
        <taxon>Ericales</taxon>
        <taxon>Theaceae</taxon>
        <taxon>Camellia</taxon>
    </lineage>
</organism>
<proteinExistence type="predicted"/>
<dbReference type="Proteomes" id="UP000593564">
    <property type="component" value="Unassembled WGS sequence"/>
</dbReference>
<reference evidence="3" key="1">
    <citation type="journal article" date="2020" name="Nat. Commun.">
        <title>Genome assembly of wild tea tree DASZ reveals pedigree and selection history of tea varieties.</title>
        <authorList>
            <person name="Zhang W."/>
            <person name="Zhang Y."/>
            <person name="Qiu H."/>
            <person name="Guo Y."/>
            <person name="Wan H."/>
            <person name="Zhang X."/>
            <person name="Scossa F."/>
            <person name="Alseekh S."/>
            <person name="Zhang Q."/>
            <person name="Wang P."/>
            <person name="Xu L."/>
            <person name="Schmidt M.H."/>
            <person name="Jia X."/>
            <person name="Li D."/>
            <person name="Zhu A."/>
            <person name="Guo F."/>
            <person name="Chen W."/>
            <person name="Ni D."/>
            <person name="Usadel B."/>
            <person name="Fernie A.R."/>
            <person name="Wen W."/>
        </authorList>
    </citation>
    <scope>NUCLEOTIDE SEQUENCE [LARGE SCALE GENOMIC DNA]</scope>
    <source>
        <strain evidence="3">cv. G240</strain>
    </source>
</reference>
<dbReference type="PANTHER" id="PTHR31293:SF12">
    <property type="entry name" value="RNI-LIKE SUPERFAMILY PROTEIN"/>
    <property type="match status" value="1"/>
</dbReference>
<dbReference type="InterPro" id="IPR036047">
    <property type="entry name" value="F-box-like_dom_sf"/>
</dbReference>
<sequence>MSRQSHTCSSQRRNDDASASASASALALASASPITDSGCCRRKITIVDRISMLPDSLFIHILSFLPTIENSIKTHVLSKRWQYLWTTLSSLVFRYRFYESCDTSYERNYDFIRFVDKTLLLCNSSMLKKSVLDFNYMSEFTSNINSWTLFTTRNAAKQLQLKLRIPEDDLSEDELFVLPQKLFTNSSFRELRFSICNLMPKGVVCWKLLKTLPIGYVKLNDGVIDKILEAFLEQSHPRHAFDVDGNATVLQKMFIHNPAIKRGLREDNTVPMELFQEA</sequence>
<evidence type="ECO:0000313" key="2">
    <source>
        <dbReference type="EMBL" id="KAF5945508.1"/>
    </source>
</evidence>
<protein>
    <recommendedName>
        <fullName evidence="1">F-box domain-containing protein</fullName>
    </recommendedName>
</protein>
<accession>A0A7J7H1G6</accession>
<dbReference type="InterPro" id="IPR001810">
    <property type="entry name" value="F-box_dom"/>
</dbReference>
<dbReference type="CDD" id="cd22160">
    <property type="entry name" value="F-box_AtFBL13-like"/>
    <property type="match status" value="1"/>
</dbReference>
<comment type="caution">
    <text evidence="2">The sequence shown here is derived from an EMBL/GenBank/DDBJ whole genome shotgun (WGS) entry which is preliminary data.</text>
</comment>
<dbReference type="InterPro" id="IPR055294">
    <property type="entry name" value="FBL60-like"/>
</dbReference>